<dbReference type="Proteomes" id="UP000018857">
    <property type="component" value="Unassembled WGS sequence"/>
</dbReference>
<feature type="domain" description="GGDEF" evidence="4">
    <location>
        <begin position="171"/>
        <end position="304"/>
    </location>
</feature>
<dbReference type="PROSITE" id="PS50110">
    <property type="entry name" value="RESPONSE_REGULATORY"/>
    <property type="match status" value="1"/>
</dbReference>
<dbReference type="OrthoDB" id="9176779at2"/>
<dbReference type="InterPro" id="IPR001633">
    <property type="entry name" value="EAL_dom"/>
</dbReference>
<dbReference type="STRING" id="1208321.D104_09135"/>
<dbReference type="InterPro" id="IPR001789">
    <property type="entry name" value="Sig_transdc_resp-reg_receiver"/>
</dbReference>
<dbReference type="PROSITE" id="PS50883">
    <property type="entry name" value="EAL"/>
    <property type="match status" value="1"/>
</dbReference>
<dbReference type="PANTHER" id="PTHR44757">
    <property type="entry name" value="DIGUANYLATE CYCLASE DGCP"/>
    <property type="match status" value="1"/>
</dbReference>
<evidence type="ECO:0000256" key="1">
    <source>
        <dbReference type="PROSITE-ProRule" id="PRU00169"/>
    </source>
</evidence>
<evidence type="ECO:0000259" key="2">
    <source>
        <dbReference type="PROSITE" id="PS50110"/>
    </source>
</evidence>
<evidence type="ECO:0000313" key="5">
    <source>
        <dbReference type="EMBL" id="ETI60468.1"/>
    </source>
</evidence>
<dbReference type="InterPro" id="IPR035919">
    <property type="entry name" value="EAL_sf"/>
</dbReference>
<dbReference type="AlphaFoldDB" id="W1S042"/>
<dbReference type="Gene3D" id="3.40.50.2300">
    <property type="match status" value="1"/>
</dbReference>
<dbReference type="InterPro" id="IPR000160">
    <property type="entry name" value="GGDEF_dom"/>
</dbReference>
<evidence type="ECO:0000259" key="3">
    <source>
        <dbReference type="PROSITE" id="PS50883"/>
    </source>
</evidence>
<dbReference type="SUPFAM" id="SSF52172">
    <property type="entry name" value="CheY-like"/>
    <property type="match status" value="1"/>
</dbReference>
<gene>
    <name evidence="5" type="ORF">D104_09135</name>
</gene>
<dbReference type="PATRIC" id="fig|1208321.3.peg.1817"/>
<keyword evidence="6" id="KW-1185">Reference proteome</keyword>
<feature type="domain" description="EAL" evidence="3">
    <location>
        <begin position="313"/>
        <end position="566"/>
    </location>
</feature>
<dbReference type="SUPFAM" id="SSF141868">
    <property type="entry name" value="EAL domain-like"/>
    <property type="match status" value="1"/>
</dbReference>
<dbReference type="EMBL" id="AYOZ01000013">
    <property type="protein sequence ID" value="ETI60468.1"/>
    <property type="molecule type" value="Genomic_DNA"/>
</dbReference>
<dbReference type="InterPro" id="IPR043128">
    <property type="entry name" value="Rev_trsase/Diguanyl_cyclase"/>
</dbReference>
<dbReference type="CDD" id="cd01948">
    <property type="entry name" value="EAL"/>
    <property type="match status" value="1"/>
</dbReference>
<dbReference type="PANTHER" id="PTHR44757:SF2">
    <property type="entry name" value="BIOFILM ARCHITECTURE MAINTENANCE PROTEIN MBAA"/>
    <property type="match status" value="1"/>
</dbReference>
<dbReference type="SMART" id="SM00448">
    <property type="entry name" value="REC"/>
    <property type="match status" value="1"/>
</dbReference>
<accession>W1S042</accession>
<dbReference type="InterPro" id="IPR052155">
    <property type="entry name" value="Biofilm_reg_signaling"/>
</dbReference>
<dbReference type="SMART" id="SM00052">
    <property type="entry name" value="EAL"/>
    <property type="match status" value="1"/>
</dbReference>
<dbReference type="SMART" id="SM00267">
    <property type="entry name" value="GGDEF"/>
    <property type="match status" value="1"/>
</dbReference>
<reference evidence="5 6" key="1">
    <citation type="journal article" date="2014" name="Genome Announc.">
        <title>Draft Genome Sequence of Marinomonas sp. Strain D104, a Polycyclic Aromatic Hydrocarbon-Degrading Bacterium from the Deep-Sea Sediment of the Arctic Ocean.</title>
        <authorList>
            <person name="Dong C."/>
            <person name="Bai X."/>
            <person name="Lai Q."/>
            <person name="Xie Y."/>
            <person name="Chen X."/>
            <person name="Shao Z."/>
        </authorList>
    </citation>
    <scope>NUCLEOTIDE SEQUENCE [LARGE SCALE GENOMIC DNA]</scope>
    <source>
        <strain evidence="5 6">D104</strain>
    </source>
</reference>
<dbReference type="PROSITE" id="PS50887">
    <property type="entry name" value="GGDEF"/>
    <property type="match status" value="1"/>
</dbReference>
<dbReference type="RefSeq" id="WP_024023963.1">
    <property type="nucleotide sequence ID" value="NZ_AYOZ01000013.1"/>
</dbReference>
<dbReference type="Pfam" id="PF00990">
    <property type="entry name" value="GGDEF"/>
    <property type="match status" value="1"/>
</dbReference>
<feature type="domain" description="Response regulatory" evidence="2">
    <location>
        <begin position="2"/>
        <end position="120"/>
    </location>
</feature>
<comment type="caution">
    <text evidence="5">The sequence shown here is derived from an EMBL/GenBank/DDBJ whole genome shotgun (WGS) entry which is preliminary data.</text>
</comment>
<dbReference type="CDD" id="cd01949">
    <property type="entry name" value="GGDEF"/>
    <property type="match status" value="1"/>
</dbReference>
<feature type="modified residue" description="4-aspartylphosphate" evidence="1">
    <location>
        <position position="54"/>
    </location>
</feature>
<dbReference type="GO" id="GO:0000160">
    <property type="term" value="P:phosphorelay signal transduction system"/>
    <property type="evidence" value="ECO:0007669"/>
    <property type="project" value="InterPro"/>
</dbReference>
<dbReference type="InterPro" id="IPR011006">
    <property type="entry name" value="CheY-like_superfamily"/>
</dbReference>
<dbReference type="CDD" id="cd00156">
    <property type="entry name" value="REC"/>
    <property type="match status" value="1"/>
</dbReference>
<evidence type="ECO:0000259" key="4">
    <source>
        <dbReference type="PROSITE" id="PS50887"/>
    </source>
</evidence>
<protein>
    <submittedName>
        <fullName evidence="5">Response regulator</fullName>
    </submittedName>
</protein>
<keyword evidence="1" id="KW-0597">Phosphoprotein</keyword>
<evidence type="ECO:0000313" key="6">
    <source>
        <dbReference type="Proteomes" id="UP000018857"/>
    </source>
</evidence>
<dbReference type="Pfam" id="PF00072">
    <property type="entry name" value="Response_reg"/>
    <property type="match status" value="1"/>
</dbReference>
<dbReference type="InterPro" id="IPR029787">
    <property type="entry name" value="Nucleotide_cyclase"/>
</dbReference>
<organism evidence="5 6">
    <name type="scientific">Marinomonas profundimaris</name>
    <dbReference type="NCBI Taxonomy" id="1208321"/>
    <lineage>
        <taxon>Bacteria</taxon>
        <taxon>Pseudomonadati</taxon>
        <taxon>Pseudomonadota</taxon>
        <taxon>Gammaproteobacteria</taxon>
        <taxon>Oceanospirillales</taxon>
        <taxon>Oceanospirillaceae</taxon>
        <taxon>Marinomonas</taxon>
    </lineage>
</organism>
<proteinExistence type="predicted"/>
<dbReference type="Gene3D" id="3.20.20.450">
    <property type="entry name" value="EAL domain"/>
    <property type="match status" value="1"/>
</dbReference>
<dbReference type="eggNOG" id="COG5001">
    <property type="taxonomic scope" value="Bacteria"/>
</dbReference>
<dbReference type="Pfam" id="PF00563">
    <property type="entry name" value="EAL"/>
    <property type="match status" value="1"/>
</dbReference>
<dbReference type="Gene3D" id="3.30.70.270">
    <property type="match status" value="1"/>
</dbReference>
<name>W1S042_9GAMM</name>
<dbReference type="SUPFAM" id="SSF55073">
    <property type="entry name" value="Nucleotide cyclase"/>
    <property type="match status" value="1"/>
</dbReference>
<dbReference type="NCBIfam" id="TIGR00254">
    <property type="entry name" value="GGDEF"/>
    <property type="match status" value="1"/>
</dbReference>
<sequence>MNLLIIDDDAVDRMSAIRTLKDSELQLETVDQAVSAEEGISLASMTRYDIILLDYQLPTQNGIEVLRELRGIKDFASAIVMLSHSSDDELALMCVEAGAQDFIMKSEITAPRLKRAILISAERCQLERQVRESHEKLRYLAEQDSLTGLSNRYFFDVALKDALIQACRDKSPLALLLVDLDKFKHINDTFGHVVGDDVLKEIARRLKGVIDVGDKICRLGGDEFSILVHTLENPNQIRLMVDRIIQAVSAPMEIQGKTVQLSMSVGVATYPECATGAAELMKCADVAMYRSKGLGGKQAQYYSKRFHKQVESRIRIENDLKTAIEKDQFILYYQPQVDAETFDIVGVEALIRWEHPELGLIPPDDFIPIAEESDYINELGRWVLHKACEQFGQWMKYPNVEKMTFTIAVNLSARQLKDTGLVKYLLECIERYQIPPEKLELELTESSLESSLVALAMLKSLSDLGVKLALDDFGTGYSSLSHLNKYPFNILKIDKSFVQHIESEEEASLLKAISSFAHSLNYETVAEGVETELQRDICCRLGVKRLQGYLFSRPIPPEDLERNWIK</sequence>